<evidence type="ECO:0000256" key="2">
    <source>
        <dbReference type="ARBA" id="ARBA00022643"/>
    </source>
</evidence>
<dbReference type="PROSITE" id="PS50112">
    <property type="entry name" value="PAS"/>
    <property type="match status" value="1"/>
</dbReference>
<keyword evidence="1" id="KW-0285">Flavoprotein</keyword>
<dbReference type="InterPro" id="IPR000014">
    <property type="entry name" value="PAS"/>
</dbReference>
<dbReference type="SUPFAM" id="SSF55785">
    <property type="entry name" value="PYP-like sensor domain (PAS domain)"/>
    <property type="match status" value="1"/>
</dbReference>
<evidence type="ECO:0000259" key="4">
    <source>
        <dbReference type="PROSITE" id="PS50112"/>
    </source>
</evidence>
<name>A0ABQ0QKV5_9PROT</name>
<dbReference type="InterPro" id="IPR035965">
    <property type="entry name" value="PAS-like_dom_sf"/>
</dbReference>
<organism evidence="5 6">
    <name type="scientific">Neokomagataea tanensis NBRC 106556</name>
    <dbReference type="NCBI Taxonomy" id="1223519"/>
    <lineage>
        <taxon>Bacteria</taxon>
        <taxon>Pseudomonadati</taxon>
        <taxon>Pseudomonadota</taxon>
        <taxon>Alphaproteobacteria</taxon>
        <taxon>Acetobacterales</taxon>
        <taxon>Acetobacteraceae</taxon>
        <taxon>Neokomagataea</taxon>
    </lineage>
</organism>
<dbReference type="RefSeq" id="WP_068171251.1">
    <property type="nucleotide sequence ID" value="NZ_BAQB01000038.1"/>
</dbReference>
<keyword evidence="2" id="KW-0288">FMN</keyword>
<keyword evidence="5" id="KW-0808">Transferase</keyword>
<gene>
    <name evidence="5" type="ORF">AA106556_1798</name>
</gene>
<accession>A0ABQ0QKV5</accession>
<protein>
    <submittedName>
        <fullName evidence="5">Signal transduction histidine kinase</fullName>
    </submittedName>
</protein>
<comment type="caution">
    <text evidence="5">The sequence shown here is derived from an EMBL/GenBank/DDBJ whole genome shotgun (WGS) entry which is preliminary data.</text>
</comment>
<evidence type="ECO:0000313" key="5">
    <source>
        <dbReference type="EMBL" id="GBR48473.1"/>
    </source>
</evidence>
<dbReference type="PANTHER" id="PTHR47429">
    <property type="entry name" value="PROTEIN TWIN LOV 1"/>
    <property type="match status" value="1"/>
</dbReference>
<reference evidence="5" key="1">
    <citation type="submission" date="2013-04" db="EMBL/GenBank/DDBJ databases">
        <title>The genome sequencing project of 58 acetic acid bacteria.</title>
        <authorList>
            <person name="Okamoto-Kainuma A."/>
            <person name="Ishikawa M."/>
            <person name="Umino S."/>
            <person name="Koizumi Y."/>
            <person name="Shiwa Y."/>
            <person name="Yoshikawa H."/>
            <person name="Matsutani M."/>
            <person name="Matsushita K."/>
        </authorList>
    </citation>
    <scope>NUCLEOTIDE SEQUENCE</scope>
    <source>
        <strain evidence="5">NBRC 106556</strain>
    </source>
</reference>
<evidence type="ECO:0000256" key="1">
    <source>
        <dbReference type="ARBA" id="ARBA00022630"/>
    </source>
</evidence>
<dbReference type="GO" id="GO:0016301">
    <property type="term" value="F:kinase activity"/>
    <property type="evidence" value="ECO:0007669"/>
    <property type="project" value="UniProtKB-KW"/>
</dbReference>
<evidence type="ECO:0000313" key="6">
    <source>
        <dbReference type="Proteomes" id="UP001062443"/>
    </source>
</evidence>
<dbReference type="CDD" id="cd00130">
    <property type="entry name" value="PAS"/>
    <property type="match status" value="1"/>
</dbReference>
<dbReference type="PANTHER" id="PTHR47429:SF2">
    <property type="entry name" value="PROTEIN TWIN LOV 1"/>
    <property type="match status" value="1"/>
</dbReference>
<dbReference type="NCBIfam" id="TIGR00229">
    <property type="entry name" value="sensory_box"/>
    <property type="match status" value="1"/>
</dbReference>
<dbReference type="Gene3D" id="3.30.450.20">
    <property type="entry name" value="PAS domain"/>
    <property type="match status" value="1"/>
</dbReference>
<sequence>MPLPQPLIQYCNDIHIAVSIAENTNDHPLLYVNQHFEQLTGYGKDELYGKNCRILQNKSNNDYNKSRIREFLKKDSIESIRVPLINFKKNGTPFINLLFMSKIKNCLNNTQYLFASQFDVSNTYPDILSHYEHTLKTALIDIPKTVRPNSLILSGSLSVVANATAAIAQAKVMLDQADAPLL</sequence>
<dbReference type="EMBL" id="BAQB01000038">
    <property type="protein sequence ID" value="GBR48473.1"/>
    <property type="molecule type" value="Genomic_DNA"/>
</dbReference>
<proteinExistence type="predicted"/>
<dbReference type="Proteomes" id="UP001062443">
    <property type="component" value="Unassembled WGS sequence"/>
</dbReference>
<feature type="domain" description="PAS" evidence="4">
    <location>
        <begin position="29"/>
        <end position="75"/>
    </location>
</feature>
<keyword evidence="6" id="KW-1185">Reference proteome</keyword>
<dbReference type="Pfam" id="PF13426">
    <property type="entry name" value="PAS_9"/>
    <property type="match status" value="1"/>
</dbReference>
<keyword evidence="5" id="KW-0418">Kinase</keyword>
<evidence type="ECO:0000256" key="3">
    <source>
        <dbReference type="ARBA" id="ARBA00022991"/>
    </source>
</evidence>
<keyword evidence="3" id="KW-0157">Chromophore</keyword>